<feature type="transmembrane region" description="Helical" evidence="5">
    <location>
        <begin position="73"/>
        <end position="90"/>
    </location>
</feature>
<evidence type="ECO:0000256" key="4">
    <source>
        <dbReference type="ARBA" id="ARBA00023136"/>
    </source>
</evidence>
<evidence type="ECO:0000313" key="6">
    <source>
        <dbReference type="EMBL" id="CCE65265.1"/>
    </source>
</evidence>
<dbReference type="GO" id="GO:0061024">
    <property type="term" value="P:membrane organization"/>
    <property type="evidence" value="ECO:0007669"/>
    <property type="project" value="TreeGrafter"/>
</dbReference>
<dbReference type="PANTHER" id="PTHR12703:SF3">
    <property type="entry name" value="ABR032WP"/>
    <property type="match status" value="1"/>
</dbReference>
<comment type="subcellular location">
    <subcellularLocation>
        <location evidence="1">Membrane</location>
        <topology evidence="1">Multi-pass membrane protein</topology>
    </subcellularLocation>
</comment>
<evidence type="ECO:0000256" key="2">
    <source>
        <dbReference type="ARBA" id="ARBA00022692"/>
    </source>
</evidence>
<keyword evidence="4 5" id="KW-0472">Membrane</keyword>
<evidence type="ECO:0000256" key="5">
    <source>
        <dbReference type="SAM" id="Phobius"/>
    </source>
</evidence>
<dbReference type="EMBL" id="HE612866">
    <property type="protein sequence ID" value="CCE65265.1"/>
    <property type="molecule type" value="Genomic_DNA"/>
</dbReference>
<accession>G8BZD7</accession>
<sequence>MLDPLAKQKLLWTIGHSITVVLGIIFSITYFYHVIHFYKYRQWKWLFLRLNKSYAYIQGNSWTAYFAGMLPNIIYRLSLIGYLTASVVSLNQQYSNSNPTWYDLLSSESFQAVLLAVVWLIGGRKSFYRLCPFMIISYLHLLNRNNEFKGDEKATEKFIMKNCKLLRTIGYIESATVVALVFDTILLKDGTSGFSLVFYIGLFWLRLNFNSYARINALNILEKIKPYLSDNAKKFVDKAESYIFLKIKQDRLRCQNR</sequence>
<dbReference type="HOGENOM" id="CLU_074989_0_0_1"/>
<dbReference type="KEGG" id="tpf:TPHA_0K01320"/>
<dbReference type="GO" id="GO:0016020">
    <property type="term" value="C:membrane"/>
    <property type="evidence" value="ECO:0007669"/>
    <property type="project" value="UniProtKB-SubCell"/>
</dbReference>
<feature type="transmembrane region" description="Helical" evidence="5">
    <location>
        <begin position="165"/>
        <end position="186"/>
    </location>
</feature>
<feature type="transmembrane region" description="Helical" evidence="5">
    <location>
        <begin position="192"/>
        <end position="209"/>
    </location>
</feature>
<feature type="transmembrane region" description="Helical" evidence="5">
    <location>
        <begin position="102"/>
        <end position="121"/>
    </location>
</feature>
<feature type="transmembrane region" description="Helical" evidence="5">
    <location>
        <begin position="12"/>
        <end position="35"/>
    </location>
</feature>
<dbReference type="OMA" id="WLRLNFS"/>
<dbReference type="GO" id="GO:0071786">
    <property type="term" value="P:endoplasmic reticulum tubular network organization"/>
    <property type="evidence" value="ECO:0007669"/>
    <property type="project" value="TreeGrafter"/>
</dbReference>
<evidence type="ECO:0000256" key="3">
    <source>
        <dbReference type="ARBA" id="ARBA00022989"/>
    </source>
</evidence>
<keyword evidence="3 5" id="KW-1133">Transmembrane helix</keyword>
<protein>
    <submittedName>
        <fullName evidence="6">Uncharacterized protein</fullName>
    </submittedName>
</protein>
<dbReference type="PANTHER" id="PTHR12703">
    <property type="entry name" value="TRANSMEMBRANE PROTEIN 33"/>
    <property type="match status" value="1"/>
</dbReference>
<evidence type="ECO:0000313" key="7">
    <source>
        <dbReference type="Proteomes" id="UP000005666"/>
    </source>
</evidence>
<keyword evidence="2 5" id="KW-0812">Transmembrane</keyword>
<dbReference type="RefSeq" id="XP_003687699.1">
    <property type="nucleotide sequence ID" value="XM_003687651.1"/>
</dbReference>
<evidence type="ECO:0000256" key="1">
    <source>
        <dbReference type="ARBA" id="ARBA00004141"/>
    </source>
</evidence>
<dbReference type="OrthoDB" id="5581259at2759"/>
<dbReference type="GO" id="GO:0005783">
    <property type="term" value="C:endoplasmic reticulum"/>
    <property type="evidence" value="ECO:0007669"/>
    <property type="project" value="TreeGrafter"/>
</dbReference>
<dbReference type="eggNOG" id="ENOG502QRJ1">
    <property type="taxonomic scope" value="Eukaryota"/>
</dbReference>
<name>G8BZD7_TETPH</name>
<gene>
    <name evidence="6" type="primary">TPHA0K01320</name>
    <name evidence="6" type="ordered locus">TPHA_0K01320</name>
</gene>
<dbReference type="InterPro" id="IPR051645">
    <property type="entry name" value="PER33/POM33_regulator"/>
</dbReference>
<keyword evidence="7" id="KW-1185">Reference proteome</keyword>
<dbReference type="GeneID" id="11533251"/>
<reference evidence="6 7" key="1">
    <citation type="journal article" date="2011" name="Proc. Natl. Acad. Sci. U.S.A.">
        <title>Evolutionary erosion of yeast sex chromosomes by mating-type switching accidents.</title>
        <authorList>
            <person name="Gordon J.L."/>
            <person name="Armisen D."/>
            <person name="Proux-Wera E."/>
            <person name="Oheigeartaigh S.S."/>
            <person name="Byrne K.P."/>
            <person name="Wolfe K.H."/>
        </authorList>
    </citation>
    <scope>NUCLEOTIDE SEQUENCE [LARGE SCALE GENOMIC DNA]</scope>
    <source>
        <strain evidence="7">ATCC 24235 / CBS 4417 / NBRC 1672 / NRRL Y-8282 / UCD 70-5</strain>
    </source>
</reference>
<proteinExistence type="predicted"/>
<dbReference type="AlphaFoldDB" id="G8BZD7"/>
<organism evidence="6 7">
    <name type="scientific">Tetrapisispora phaffii (strain ATCC 24235 / CBS 4417 / NBRC 1672 / NRRL Y-8282 / UCD 70-5)</name>
    <name type="common">Yeast</name>
    <name type="synonym">Fabospora phaffii</name>
    <dbReference type="NCBI Taxonomy" id="1071381"/>
    <lineage>
        <taxon>Eukaryota</taxon>
        <taxon>Fungi</taxon>
        <taxon>Dikarya</taxon>
        <taxon>Ascomycota</taxon>
        <taxon>Saccharomycotina</taxon>
        <taxon>Saccharomycetes</taxon>
        <taxon>Saccharomycetales</taxon>
        <taxon>Saccharomycetaceae</taxon>
        <taxon>Tetrapisispora</taxon>
    </lineage>
</organism>
<dbReference type="Proteomes" id="UP000005666">
    <property type="component" value="Chromosome 11"/>
</dbReference>